<name>A0A0E9VVF3_ANGAN</name>
<proteinExistence type="predicted"/>
<protein>
    <submittedName>
        <fullName evidence="1">Uncharacterized protein</fullName>
    </submittedName>
</protein>
<dbReference type="AlphaFoldDB" id="A0A0E9VVF3"/>
<sequence>MPTLEGARGRLLIPDKVLMRKHYRSCVRDFSPPFAGMLIIITVKIVKAQR</sequence>
<reference evidence="1" key="2">
    <citation type="journal article" date="2015" name="Fish Shellfish Immunol.">
        <title>Early steps in the European eel (Anguilla anguilla)-Vibrio vulnificus interaction in the gills: Role of the RtxA13 toxin.</title>
        <authorList>
            <person name="Callol A."/>
            <person name="Pajuelo D."/>
            <person name="Ebbesson L."/>
            <person name="Teles M."/>
            <person name="MacKenzie S."/>
            <person name="Amaro C."/>
        </authorList>
    </citation>
    <scope>NUCLEOTIDE SEQUENCE</scope>
</reference>
<dbReference type="EMBL" id="GBXM01027297">
    <property type="protein sequence ID" value="JAH81280.1"/>
    <property type="molecule type" value="Transcribed_RNA"/>
</dbReference>
<accession>A0A0E9VVF3</accession>
<organism evidence="1">
    <name type="scientific">Anguilla anguilla</name>
    <name type="common">European freshwater eel</name>
    <name type="synonym">Muraena anguilla</name>
    <dbReference type="NCBI Taxonomy" id="7936"/>
    <lineage>
        <taxon>Eukaryota</taxon>
        <taxon>Metazoa</taxon>
        <taxon>Chordata</taxon>
        <taxon>Craniata</taxon>
        <taxon>Vertebrata</taxon>
        <taxon>Euteleostomi</taxon>
        <taxon>Actinopterygii</taxon>
        <taxon>Neopterygii</taxon>
        <taxon>Teleostei</taxon>
        <taxon>Anguilliformes</taxon>
        <taxon>Anguillidae</taxon>
        <taxon>Anguilla</taxon>
    </lineage>
</organism>
<reference evidence="1" key="1">
    <citation type="submission" date="2014-11" db="EMBL/GenBank/DDBJ databases">
        <authorList>
            <person name="Amaro Gonzalez C."/>
        </authorList>
    </citation>
    <scope>NUCLEOTIDE SEQUENCE</scope>
</reference>
<evidence type="ECO:0000313" key="1">
    <source>
        <dbReference type="EMBL" id="JAH81280.1"/>
    </source>
</evidence>